<dbReference type="SUPFAM" id="SSF101874">
    <property type="entry name" value="YceI-like"/>
    <property type="match status" value="1"/>
</dbReference>
<evidence type="ECO:0000313" key="3">
    <source>
        <dbReference type="EMBL" id="MFD2204413.1"/>
    </source>
</evidence>
<dbReference type="SMART" id="SM00867">
    <property type="entry name" value="YceI"/>
    <property type="match status" value="1"/>
</dbReference>
<evidence type="ECO:0000256" key="1">
    <source>
        <dbReference type="SAM" id="SignalP"/>
    </source>
</evidence>
<dbReference type="Gene3D" id="2.40.128.110">
    <property type="entry name" value="Lipid/polyisoprenoid-binding, YceI-like"/>
    <property type="match status" value="1"/>
</dbReference>
<keyword evidence="1" id="KW-0732">Signal</keyword>
<evidence type="ECO:0000259" key="2">
    <source>
        <dbReference type="SMART" id="SM00867"/>
    </source>
</evidence>
<comment type="caution">
    <text evidence="3">The sequence shown here is derived from an EMBL/GenBank/DDBJ whole genome shotgun (WGS) entry which is preliminary data.</text>
</comment>
<dbReference type="Proteomes" id="UP001597294">
    <property type="component" value="Unassembled WGS sequence"/>
</dbReference>
<dbReference type="PANTHER" id="PTHR34406:SF1">
    <property type="entry name" value="PROTEIN YCEI"/>
    <property type="match status" value="1"/>
</dbReference>
<name>A0ABW5BEK9_9PROT</name>
<keyword evidence="4" id="KW-1185">Reference proteome</keyword>
<feature type="chain" id="PRO_5047227123" evidence="1">
    <location>
        <begin position="29"/>
        <end position="193"/>
    </location>
</feature>
<evidence type="ECO:0000313" key="4">
    <source>
        <dbReference type="Proteomes" id="UP001597294"/>
    </source>
</evidence>
<organism evidence="3 4">
    <name type="scientific">Kiloniella antarctica</name>
    <dbReference type="NCBI Taxonomy" id="1550907"/>
    <lineage>
        <taxon>Bacteria</taxon>
        <taxon>Pseudomonadati</taxon>
        <taxon>Pseudomonadota</taxon>
        <taxon>Alphaproteobacteria</taxon>
        <taxon>Rhodospirillales</taxon>
        <taxon>Kiloniellaceae</taxon>
        <taxon>Kiloniella</taxon>
    </lineage>
</organism>
<gene>
    <name evidence="3" type="ORF">ACFSKO_02260</name>
</gene>
<dbReference type="PANTHER" id="PTHR34406">
    <property type="entry name" value="PROTEIN YCEI"/>
    <property type="match status" value="1"/>
</dbReference>
<sequence>MSTIFRILLSAALLVFGIIFLGRSHANAAQVWALDAQQSQIGFVATQSGADVTGTFEKYNADIAFHPNALATSHIKIEIDTNSVNTHSDDRDKLIRSPAFFDTTNHPKAIFESSNLEKIQGDQFVAHGTLTMLGITKVLILPFSASVDNNNLTATGGTHISRLQYGIGSGQWLDTAVIGEDVRITFTVEGLVK</sequence>
<dbReference type="RefSeq" id="WP_380247976.1">
    <property type="nucleotide sequence ID" value="NZ_JBHUII010000001.1"/>
</dbReference>
<reference evidence="4" key="1">
    <citation type="journal article" date="2019" name="Int. J. Syst. Evol. Microbiol.">
        <title>The Global Catalogue of Microorganisms (GCM) 10K type strain sequencing project: providing services to taxonomists for standard genome sequencing and annotation.</title>
        <authorList>
            <consortium name="The Broad Institute Genomics Platform"/>
            <consortium name="The Broad Institute Genome Sequencing Center for Infectious Disease"/>
            <person name="Wu L."/>
            <person name="Ma J."/>
        </authorList>
    </citation>
    <scope>NUCLEOTIDE SEQUENCE [LARGE SCALE GENOMIC DNA]</scope>
    <source>
        <strain evidence="4">CGMCC 4.7192</strain>
    </source>
</reference>
<accession>A0ABW5BEK9</accession>
<dbReference type="EMBL" id="JBHUII010000001">
    <property type="protein sequence ID" value="MFD2204413.1"/>
    <property type="molecule type" value="Genomic_DNA"/>
</dbReference>
<proteinExistence type="predicted"/>
<dbReference type="Pfam" id="PF04264">
    <property type="entry name" value="YceI"/>
    <property type="match status" value="1"/>
</dbReference>
<dbReference type="InterPro" id="IPR036761">
    <property type="entry name" value="TTHA0802/YceI-like_sf"/>
</dbReference>
<feature type="domain" description="Lipid/polyisoprenoid-binding YceI-like" evidence="2">
    <location>
        <begin position="31"/>
        <end position="191"/>
    </location>
</feature>
<dbReference type="InterPro" id="IPR007372">
    <property type="entry name" value="Lipid/polyisoprenoid-bd_YceI"/>
</dbReference>
<protein>
    <submittedName>
        <fullName evidence="3">YceI family protein</fullName>
    </submittedName>
</protein>
<feature type="signal peptide" evidence="1">
    <location>
        <begin position="1"/>
        <end position="28"/>
    </location>
</feature>